<dbReference type="CDD" id="cd18186">
    <property type="entry name" value="BTB_POZ_ZBTB_KLHL-like"/>
    <property type="match status" value="1"/>
</dbReference>
<evidence type="ECO:0000256" key="1">
    <source>
        <dbReference type="ARBA" id="ARBA00004906"/>
    </source>
</evidence>
<organism evidence="5 6">
    <name type="scientific">Apatococcus lobatus</name>
    <dbReference type="NCBI Taxonomy" id="904363"/>
    <lineage>
        <taxon>Eukaryota</taxon>
        <taxon>Viridiplantae</taxon>
        <taxon>Chlorophyta</taxon>
        <taxon>core chlorophytes</taxon>
        <taxon>Trebouxiophyceae</taxon>
        <taxon>Chlorellales</taxon>
        <taxon>Chlorellaceae</taxon>
        <taxon>Apatococcus</taxon>
    </lineage>
</organism>
<comment type="caution">
    <text evidence="5">The sequence shown here is derived from an EMBL/GenBank/DDBJ whole genome shotgun (WGS) entry which is preliminary data.</text>
</comment>
<gene>
    <name evidence="5" type="ORF">WJX74_007116</name>
</gene>
<name>A0AAW1RY08_9CHLO</name>
<dbReference type="InterPro" id="IPR000210">
    <property type="entry name" value="BTB/POZ_dom"/>
</dbReference>
<dbReference type="InterPro" id="IPR011043">
    <property type="entry name" value="Gal_Oxase/kelch_b-propeller"/>
</dbReference>
<accession>A0AAW1RY08</accession>
<feature type="domain" description="BTB" evidence="4">
    <location>
        <begin position="446"/>
        <end position="513"/>
    </location>
</feature>
<dbReference type="PANTHER" id="PTHR45632:SF30">
    <property type="entry name" value="BTB DOMAIN-CONTAINING PROTEIN"/>
    <property type="match status" value="1"/>
</dbReference>
<dbReference type="PROSITE" id="PS50097">
    <property type="entry name" value="BTB"/>
    <property type="match status" value="1"/>
</dbReference>
<keyword evidence="2" id="KW-0880">Kelch repeat</keyword>
<comment type="pathway">
    <text evidence="1">Protein modification; protein ubiquitination.</text>
</comment>
<evidence type="ECO:0000313" key="6">
    <source>
        <dbReference type="Proteomes" id="UP001438707"/>
    </source>
</evidence>
<evidence type="ECO:0000256" key="3">
    <source>
        <dbReference type="ARBA" id="ARBA00022737"/>
    </source>
</evidence>
<dbReference type="Pfam" id="PF00651">
    <property type="entry name" value="BTB"/>
    <property type="match status" value="1"/>
</dbReference>
<reference evidence="5 6" key="1">
    <citation type="journal article" date="2024" name="Nat. Commun.">
        <title>Phylogenomics reveals the evolutionary origins of lichenization in chlorophyte algae.</title>
        <authorList>
            <person name="Puginier C."/>
            <person name="Libourel C."/>
            <person name="Otte J."/>
            <person name="Skaloud P."/>
            <person name="Haon M."/>
            <person name="Grisel S."/>
            <person name="Petersen M."/>
            <person name="Berrin J.G."/>
            <person name="Delaux P.M."/>
            <person name="Dal Grande F."/>
            <person name="Keller J."/>
        </authorList>
    </citation>
    <scope>NUCLEOTIDE SEQUENCE [LARGE SCALE GENOMIC DNA]</scope>
    <source>
        <strain evidence="5 6">SAG 2145</strain>
    </source>
</reference>
<dbReference type="SUPFAM" id="SSF50965">
    <property type="entry name" value="Galactose oxidase, central domain"/>
    <property type="match status" value="1"/>
</dbReference>
<dbReference type="Gene3D" id="1.25.40.420">
    <property type="match status" value="1"/>
</dbReference>
<sequence>MAATSAAGPDSLPVTSAALLPKLLKAGANAVGLEHLDRCDLQLLLSARGQPTEGSKDCLMGRLQASILEANGTCWAAQPLGSMAPSREHGSAVTHNGDLYIFGGNLPADQDPPLSEYLMKFEPSTGHFEGMGMRIEDESDSEEDSLLDSYPIPLSGAATAVHDDKLWVFGGVTSEGQDTCNHMWTYDFFARQWCLVDQKGTIPAARARAYTAIYEGKMLMYGYLDAPEDEEEKEDERTVPVFDFQTHTWTRMTTTGTSPAKQGYVDGIALWEDTFLYAFVQPYDLPNADPLMYRLDLQKKRWGKVKMAGKVPDFRSDCAVAQLNGYMVINGGLLHEDADEAVTTSDTWLFSLAKHEWQQLDTGCLMPRFRHCAVAIHDSMLFLGGNIPLAEGEDDGEDNEDHKRLSGPIQAIQLQPILPQPKDNAGLANTDLSTKLRCFFRSSAHADIQLRAGSEVFPAHKIVLAAQSPTFERMFESGMVEQTSAEVSIEGMQPAVLQALLAYMYGCLTDIQPAMVHDLFRAADHYQVEGLRGELLELMINNIDADNAAAFALLADDYGIVALHDASVTFASSASNKLAVAESEAFLKLMTARPQLAQKFITGVMASEDVSLKRSATKLGKRKRR</sequence>
<dbReference type="Gene3D" id="3.30.710.10">
    <property type="entry name" value="Potassium Channel Kv1.1, Chain A"/>
    <property type="match status" value="1"/>
</dbReference>
<dbReference type="InterPro" id="IPR011333">
    <property type="entry name" value="SKP1/BTB/POZ_sf"/>
</dbReference>
<protein>
    <recommendedName>
        <fullName evidence="4">BTB domain-containing protein</fullName>
    </recommendedName>
</protein>
<dbReference type="AlphaFoldDB" id="A0AAW1RY08"/>
<dbReference type="EMBL" id="JALJOS010000005">
    <property type="protein sequence ID" value="KAK9838980.1"/>
    <property type="molecule type" value="Genomic_DNA"/>
</dbReference>
<evidence type="ECO:0000256" key="2">
    <source>
        <dbReference type="ARBA" id="ARBA00022441"/>
    </source>
</evidence>
<evidence type="ECO:0000259" key="4">
    <source>
        <dbReference type="PROSITE" id="PS50097"/>
    </source>
</evidence>
<dbReference type="SUPFAM" id="SSF54695">
    <property type="entry name" value="POZ domain"/>
    <property type="match status" value="1"/>
</dbReference>
<dbReference type="Pfam" id="PF24681">
    <property type="entry name" value="Kelch_KLHDC2_KLHL20_DRC7"/>
    <property type="match status" value="1"/>
</dbReference>
<dbReference type="InterPro" id="IPR015915">
    <property type="entry name" value="Kelch-typ_b-propeller"/>
</dbReference>
<dbReference type="PANTHER" id="PTHR45632">
    <property type="entry name" value="LD33804P"/>
    <property type="match status" value="1"/>
</dbReference>
<evidence type="ECO:0000313" key="5">
    <source>
        <dbReference type="EMBL" id="KAK9838980.1"/>
    </source>
</evidence>
<keyword evidence="6" id="KW-1185">Reference proteome</keyword>
<dbReference type="Gene3D" id="2.120.10.80">
    <property type="entry name" value="Kelch-type beta propeller"/>
    <property type="match status" value="2"/>
</dbReference>
<proteinExistence type="predicted"/>
<dbReference type="Proteomes" id="UP001438707">
    <property type="component" value="Unassembled WGS sequence"/>
</dbReference>
<keyword evidence="3" id="KW-0677">Repeat</keyword>
<dbReference type="SMART" id="SM00225">
    <property type="entry name" value="BTB"/>
    <property type="match status" value="1"/>
</dbReference>